<comment type="subcellular location">
    <subcellularLocation>
        <location evidence="1">Nucleus</location>
        <location evidence="1">Nucleolus</location>
    </subcellularLocation>
</comment>
<evidence type="ECO:0000256" key="8">
    <source>
        <dbReference type="ARBA" id="ARBA00023242"/>
    </source>
</evidence>
<dbReference type="GO" id="GO:0005654">
    <property type="term" value="C:nucleoplasm"/>
    <property type="evidence" value="ECO:0007669"/>
    <property type="project" value="UniProtKB-ARBA"/>
</dbReference>
<evidence type="ECO:0000256" key="2">
    <source>
        <dbReference type="ARBA" id="ARBA00022517"/>
    </source>
</evidence>
<dbReference type="PANTHER" id="PTHR12858">
    <property type="entry name" value="RIBOSOME BIOGENESIS PROTEIN"/>
    <property type="match status" value="1"/>
</dbReference>
<evidence type="ECO:0000256" key="9">
    <source>
        <dbReference type="ARBA" id="ARBA00049117"/>
    </source>
</evidence>
<protein>
    <submittedName>
        <fullName evidence="13">CLUMA_CG019550, isoform A</fullName>
    </submittedName>
</protein>
<dbReference type="PROSITE" id="PS51714">
    <property type="entry name" value="G_BMS1"/>
    <property type="match status" value="1"/>
</dbReference>
<evidence type="ECO:0000256" key="6">
    <source>
        <dbReference type="ARBA" id="ARBA00022840"/>
    </source>
</evidence>
<dbReference type="GO" id="GO:0005524">
    <property type="term" value="F:ATP binding"/>
    <property type="evidence" value="ECO:0007669"/>
    <property type="project" value="UniProtKB-KW"/>
</dbReference>
<keyword evidence="4" id="KW-0547">Nucleotide-binding</keyword>
<evidence type="ECO:0000313" key="13">
    <source>
        <dbReference type="EMBL" id="CRL06518.1"/>
    </source>
</evidence>
<dbReference type="PANTHER" id="PTHR12858:SF2">
    <property type="entry name" value="RIBOSOME BIOGENESIS PROTEIN BMS1 HOMOLOG"/>
    <property type="match status" value="1"/>
</dbReference>
<dbReference type="InterPro" id="IPR030387">
    <property type="entry name" value="G_Bms1/Tsr1_dom"/>
</dbReference>
<dbReference type="InterPro" id="IPR037875">
    <property type="entry name" value="Bms1_N"/>
</dbReference>
<keyword evidence="6" id="KW-0067">ATP-binding</keyword>
<comment type="similarity">
    <text evidence="10">Belongs to the TRAFAC class translation factor GTPase superfamily. Bms1-like GTPase family. BMS1 subfamily.</text>
</comment>
<feature type="compositionally biased region" description="Basic and acidic residues" evidence="11">
    <location>
        <begin position="1107"/>
        <end position="1117"/>
    </location>
</feature>
<feature type="compositionally biased region" description="Acidic residues" evidence="11">
    <location>
        <begin position="597"/>
        <end position="607"/>
    </location>
</feature>
<keyword evidence="8" id="KW-0539">Nucleus</keyword>
<dbReference type="GO" id="GO:0000479">
    <property type="term" value="P:endonucleolytic cleavage of tricistronic rRNA transcript (SSU-rRNA, 5.8S rRNA, LSU-rRNA)"/>
    <property type="evidence" value="ECO:0007669"/>
    <property type="project" value="TreeGrafter"/>
</dbReference>
<keyword evidence="3" id="KW-0597">Phosphoprotein</keyword>
<evidence type="ECO:0000256" key="11">
    <source>
        <dbReference type="SAM" id="MobiDB-lite"/>
    </source>
</evidence>
<feature type="compositionally biased region" description="Acidic residues" evidence="11">
    <location>
        <begin position="404"/>
        <end position="434"/>
    </location>
</feature>
<organism evidence="13 14">
    <name type="scientific">Clunio marinus</name>
    <dbReference type="NCBI Taxonomy" id="568069"/>
    <lineage>
        <taxon>Eukaryota</taxon>
        <taxon>Metazoa</taxon>
        <taxon>Ecdysozoa</taxon>
        <taxon>Arthropoda</taxon>
        <taxon>Hexapoda</taxon>
        <taxon>Insecta</taxon>
        <taxon>Pterygota</taxon>
        <taxon>Neoptera</taxon>
        <taxon>Endopterygota</taxon>
        <taxon>Diptera</taxon>
        <taxon>Nematocera</taxon>
        <taxon>Chironomoidea</taxon>
        <taxon>Chironomidae</taxon>
        <taxon>Clunio</taxon>
    </lineage>
</organism>
<keyword evidence="5" id="KW-0378">Hydrolase</keyword>
<dbReference type="InterPro" id="IPR039761">
    <property type="entry name" value="Bms1/Tsr1"/>
</dbReference>
<dbReference type="InterPro" id="IPR027417">
    <property type="entry name" value="P-loop_NTPase"/>
</dbReference>
<dbReference type="Pfam" id="PF01926">
    <property type="entry name" value="MMR_HSR1"/>
    <property type="match status" value="1"/>
</dbReference>
<evidence type="ECO:0000313" key="14">
    <source>
        <dbReference type="Proteomes" id="UP000183832"/>
    </source>
</evidence>
<feature type="compositionally biased region" description="Acidic residues" evidence="11">
    <location>
        <begin position="444"/>
        <end position="469"/>
    </location>
</feature>
<gene>
    <name evidence="13" type="ORF">CLUMA_CG019550</name>
</gene>
<dbReference type="STRING" id="568069.A0A1J1J4X9"/>
<feature type="domain" description="Bms1-type G" evidence="12">
    <location>
        <begin position="78"/>
        <end position="243"/>
    </location>
</feature>
<feature type="region of interest" description="Disordered" evidence="11">
    <location>
        <begin position="1104"/>
        <end position="1134"/>
    </location>
</feature>
<feature type="compositionally biased region" description="Basic and acidic residues" evidence="11">
    <location>
        <begin position="625"/>
        <end position="641"/>
    </location>
</feature>
<dbReference type="InterPro" id="IPR007034">
    <property type="entry name" value="BMS1_TSR1_C"/>
</dbReference>
<accession>A0A1J1J4X9</accession>
<keyword evidence="7" id="KW-0342">GTP-binding</keyword>
<dbReference type="GO" id="GO:0032040">
    <property type="term" value="C:small-subunit processome"/>
    <property type="evidence" value="ECO:0007669"/>
    <property type="project" value="UniProtKB-ARBA"/>
</dbReference>
<dbReference type="InterPro" id="IPR012948">
    <property type="entry name" value="AARP2CN"/>
</dbReference>
<feature type="region of interest" description="Disordered" evidence="11">
    <location>
        <begin position="1"/>
        <end position="45"/>
    </location>
</feature>
<keyword evidence="2" id="KW-0690">Ribosome biogenesis</keyword>
<evidence type="ECO:0000256" key="7">
    <source>
        <dbReference type="ARBA" id="ARBA00023134"/>
    </source>
</evidence>
<dbReference type="CDD" id="cd01882">
    <property type="entry name" value="BMS1"/>
    <property type="match status" value="1"/>
</dbReference>
<dbReference type="Gene3D" id="3.40.50.300">
    <property type="entry name" value="P-loop containing nucleotide triphosphate hydrolases"/>
    <property type="match status" value="1"/>
</dbReference>
<dbReference type="FunFam" id="3.40.50.300:FF:000105">
    <property type="entry name" value="BMS1 ribosome biogenesis factor"/>
    <property type="match status" value="1"/>
</dbReference>
<evidence type="ECO:0000256" key="4">
    <source>
        <dbReference type="ARBA" id="ARBA00022741"/>
    </source>
</evidence>
<dbReference type="OrthoDB" id="10260897at2759"/>
<dbReference type="SMART" id="SM01362">
    <property type="entry name" value="DUF663"/>
    <property type="match status" value="1"/>
</dbReference>
<name>A0A1J1J4X9_9DIPT</name>
<dbReference type="GO" id="GO:0034511">
    <property type="term" value="F:U3 snoRNA binding"/>
    <property type="evidence" value="ECO:0007669"/>
    <property type="project" value="TreeGrafter"/>
</dbReference>
<feature type="compositionally biased region" description="Basic residues" evidence="11">
    <location>
        <begin position="1118"/>
        <end position="1134"/>
    </location>
</feature>
<dbReference type="SMART" id="SM00785">
    <property type="entry name" value="AARP2CN"/>
    <property type="match status" value="1"/>
</dbReference>
<dbReference type="Proteomes" id="UP000183832">
    <property type="component" value="Unassembled WGS sequence"/>
</dbReference>
<dbReference type="GO" id="GO:0030686">
    <property type="term" value="C:90S preribosome"/>
    <property type="evidence" value="ECO:0007669"/>
    <property type="project" value="TreeGrafter"/>
</dbReference>
<comment type="catalytic activity">
    <reaction evidence="9">
        <text>GTP + H2O = GDP + phosphate + H(+)</text>
        <dbReference type="Rhea" id="RHEA:19669"/>
        <dbReference type="ChEBI" id="CHEBI:15377"/>
        <dbReference type="ChEBI" id="CHEBI:15378"/>
        <dbReference type="ChEBI" id="CHEBI:37565"/>
        <dbReference type="ChEBI" id="CHEBI:43474"/>
        <dbReference type="ChEBI" id="CHEBI:58189"/>
    </reaction>
    <physiologicalReaction direction="left-to-right" evidence="9">
        <dbReference type="Rhea" id="RHEA:19670"/>
    </physiologicalReaction>
</comment>
<evidence type="ECO:0000256" key="1">
    <source>
        <dbReference type="ARBA" id="ARBA00004604"/>
    </source>
</evidence>
<dbReference type="GO" id="GO:0005525">
    <property type="term" value="F:GTP binding"/>
    <property type="evidence" value="ECO:0007669"/>
    <property type="project" value="UniProtKB-KW"/>
</dbReference>
<feature type="region of interest" description="Disordered" evidence="11">
    <location>
        <begin position="401"/>
        <end position="472"/>
    </location>
</feature>
<dbReference type="InterPro" id="IPR006073">
    <property type="entry name" value="GTP-bd"/>
</dbReference>
<reference evidence="13 14" key="1">
    <citation type="submission" date="2015-04" db="EMBL/GenBank/DDBJ databases">
        <authorList>
            <person name="Syromyatnikov M.Y."/>
            <person name="Popov V.N."/>
        </authorList>
    </citation>
    <scope>NUCLEOTIDE SEQUENCE [LARGE SCALE GENOMIC DNA]</scope>
</reference>
<dbReference type="GO" id="GO:0000462">
    <property type="term" value="P:maturation of SSU-rRNA from tricistronic rRNA transcript (SSU-rRNA, 5.8S rRNA, LSU-rRNA)"/>
    <property type="evidence" value="ECO:0007669"/>
    <property type="project" value="TreeGrafter"/>
</dbReference>
<feature type="compositionally biased region" description="Basic residues" evidence="11">
    <location>
        <begin position="11"/>
        <end position="30"/>
    </location>
</feature>
<dbReference type="AlphaFoldDB" id="A0A1J1J4X9"/>
<feature type="region of interest" description="Disordered" evidence="11">
    <location>
        <begin position="597"/>
        <end position="641"/>
    </location>
</feature>
<evidence type="ECO:0000259" key="12">
    <source>
        <dbReference type="PROSITE" id="PS51714"/>
    </source>
</evidence>
<dbReference type="EMBL" id="CVRI01000067">
    <property type="protein sequence ID" value="CRL06518.1"/>
    <property type="molecule type" value="Genomic_DNA"/>
</dbReference>
<evidence type="ECO:0000256" key="3">
    <source>
        <dbReference type="ARBA" id="ARBA00022553"/>
    </source>
</evidence>
<proteinExistence type="inferred from homology"/>
<sequence>MGEDDSFMDKKKPHKSKHSGVKAEKKKGKKQLPTDRQKNPKGFAITSARSAELRFRRKQDLQTKKHHIPLVDATPEEPPPIVIAVVGPPKVGKSTLINNLIKNFTRTNVTNINGPISIVVSKKRRLTIIECNNDINAMIDIAKCADLVLLMCDASFGFEMEIFEFLNICQVHGMPKIMGVLTHLDAIKNTKALQKKKKLLKHRFWTEVYQGAKLFYLSGIQHGEYLRNEIKNLGRFIHVMKFRPLTWRGQHSYILADRVEDITNQEEIRLNPKCDRNVVLYGYVRGIPLKKNSTVHIAGYGDIKIDELEALSDPCPMPSREKKRNLLEKERLLYAPMSGVGGIVYDKDAVYIELQGSHSHHGRENEQSKLVKEIINKKETFDEQIQNQEFRLFSDGDVIKSMDFQDDDDDDEEVESENEGSDDSGMDSEPEMPEMNDGSGWKPDEDDEELQDEDNSSDEEYQNLENDPDDLIHMSWKEGVADRARDAYLDRQSNNQNLMKLVYGKAKTDQETTNEDDDEIGGLFKNVTKHQTQLHHEKQQRDAIECPFFENYGEGVRNWTSEENKKMLVNCFVTGKWKSSEDAEKLLALDDMSDGDSEVYGDFEDLETGEKFTGKEQEDDEDVEEAPKIDESKKKRKYEKDEEANLTRAELMAKKLKLKEKFDAEYDNPELKDSHRIDGEESFYEALKAEADKQAELNRKEFAELDENVRLEIEGFRAGLYVRMSFKDLPCEFIENFDPTYPILIGALNMAEENIGLISCKVKKHRWYRKVLKTNDPLIISLGWRRFQTVPMFAKIEDDLKHRFLKYTPNHVTCNMSFYGPITPQNTGFLAIQTVSSDIKEMKRIGFRIAATGAVNEVDKTSQIMKKLKLVGTPHKIFKKTAFISGMFNSALEVAKFEGAKIKTVSGIRGQIKKAEREPPGSFRATFEDKIQISDIVFCRTWFKVDVPQFYVPITNLLLPIDAKSQWQGMKTHGQLKREKNIKAEVNEDHLYKPIERQAPSFRPLIIPASLQRSLPYKDKPKNASKDPKQKFEATRVAVIHSPHEQKITKMMKMLKANHQAKEEKRKASLNAKFGEKLKLKEKEDLRNLQRQKELKKKVFRALSKIQSKEEKGEKSGGKKKFQKKNRGKKIGDE</sequence>
<dbReference type="SUPFAM" id="SSF52540">
    <property type="entry name" value="P-loop containing nucleoside triphosphate hydrolases"/>
    <property type="match status" value="1"/>
</dbReference>
<evidence type="ECO:0000256" key="5">
    <source>
        <dbReference type="ARBA" id="ARBA00022801"/>
    </source>
</evidence>
<dbReference type="Pfam" id="PF04950">
    <property type="entry name" value="RIBIOP_C"/>
    <property type="match status" value="1"/>
</dbReference>
<dbReference type="Pfam" id="PF08142">
    <property type="entry name" value="AARP2CN"/>
    <property type="match status" value="1"/>
</dbReference>
<dbReference type="GO" id="GO:0003924">
    <property type="term" value="F:GTPase activity"/>
    <property type="evidence" value="ECO:0007669"/>
    <property type="project" value="TreeGrafter"/>
</dbReference>
<evidence type="ECO:0000256" key="10">
    <source>
        <dbReference type="ARBA" id="ARBA00061391"/>
    </source>
</evidence>
<keyword evidence="14" id="KW-1185">Reference proteome</keyword>